<dbReference type="CDD" id="cd00110">
    <property type="entry name" value="LamG"/>
    <property type="match status" value="2"/>
</dbReference>
<keyword evidence="2 8" id="KW-0245">EGF-like domain</keyword>
<dbReference type="OrthoDB" id="6275838at2759"/>
<feature type="non-terminal residue" evidence="11">
    <location>
        <position position="1"/>
    </location>
</feature>
<evidence type="ECO:0000256" key="7">
    <source>
        <dbReference type="ARBA" id="ARBA00023157"/>
    </source>
</evidence>
<evidence type="ECO:0000256" key="2">
    <source>
        <dbReference type="ARBA" id="ARBA00022536"/>
    </source>
</evidence>
<evidence type="ECO:0000259" key="9">
    <source>
        <dbReference type="PROSITE" id="PS50025"/>
    </source>
</evidence>
<reference evidence="11" key="1">
    <citation type="submission" date="2020-08" db="EMBL/GenBank/DDBJ databases">
        <title>Multicomponent nature underlies the extraordinary mechanical properties of spider dragline silk.</title>
        <authorList>
            <person name="Kono N."/>
            <person name="Nakamura H."/>
            <person name="Mori M."/>
            <person name="Yoshida Y."/>
            <person name="Ohtoshi R."/>
            <person name="Malay A.D."/>
            <person name="Moran D.A.P."/>
            <person name="Tomita M."/>
            <person name="Numata K."/>
            <person name="Arakawa K."/>
        </authorList>
    </citation>
    <scope>NUCLEOTIDE SEQUENCE</scope>
</reference>
<evidence type="ECO:0000256" key="3">
    <source>
        <dbReference type="ARBA" id="ARBA00022692"/>
    </source>
</evidence>
<dbReference type="InterPro" id="IPR013320">
    <property type="entry name" value="ConA-like_dom_sf"/>
</dbReference>
<dbReference type="EMBL" id="BMAW01006765">
    <property type="protein sequence ID" value="GFT00424.1"/>
    <property type="molecule type" value="Genomic_DNA"/>
</dbReference>
<organism evidence="11 12">
    <name type="scientific">Nephila pilipes</name>
    <name type="common">Giant wood spider</name>
    <name type="synonym">Nephila maculata</name>
    <dbReference type="NCBI Taxonomy" id="299642"/>
    <lineage>
        <taxon>Eukaryota</taxon>
        <taxon>Metazoa</taxon>
        <taxon>Ecdysozoa</taxon>
        <taxon>Arthropoda</taxon>
        <taxon>Chelicerata</taxon>
        <taxon>Arachnida</taxon>
        <taxon>Araneae</taxon>
        <taxon>Araneomorphae</taxon>
        <taxon>Entelegynae</taxon>
        <taxon>Araneoidea</taxon>
        <taxon>Nephilidae</taxon>
        <taxon>Nephila</taxon>
    </lineage>
</organism>
<dbReference type="Proteomes" id="UP000887013">
    <property type="component" value="Unassembled WGS sequence"/>
</dbReference>
<evidence type="ECO:0000256" key="1">
    <source>
        <dbReference type="ARBA" id="ARBA00004479"/>
    </source>
</evidence>
<keyword evidence="12" id="KW-1185">Reference proteome</keyword>
<comment type="caution">
    <text evidence="8">Lacks conserved residue(s) required for the propagation of feature annotation.</text>
</comment>
<dbReference type="Pfam" id="PF02210">
    <property type="entry name" value="Laminin_G_2"/>
    <property type="match status" value="1"/>
</dbReference>
<evidence type="ECO:0000259" key="10">
    <source>
        <dbReference type="PROSITE" id="PS50026"/>
    </source>
</evidence>
<feature type="domain" description="EGF-like" evidence="10">
    <location>
        <begin position="224"/>
        <end position="261"/>
    </location>
</feature>
<feature type="domain" description="Laminin G" evidence="9">
    <location>
        <begin position="40"/>
        <end position="221"/>
    </location>
</feature>
<accession>A0A8X6N8U5</accession>
<keyword evidence="7" id="KW-1015">Disulfide bond</keyword>
<keyword evidence="5" id="KW-1133">Transmembrane helix</keyword>
<evidence type="ECO:0000256" key="6">
    <source>
        <dbReference type="ARBA" id="ARBA00023136"/>
    </source>
</evidence>
<evidence type="ECO:0000256" key="5">
    <source>
        <dbReference type="ARBA" id="ARBA00022989"/>
    </source>
</evidence>
<keyword evidence="6" id="KW-0472">Membrane</keyword>
<dbReference type="PANTHER" id="PTHR15036:SF89">
    <property type="entry name" value="NEUREXIN 1, ISOFORM F"/>
    <property type="match status" value="1"/>
</dbReference>
<dbReference type="PROSITE" id="PS50026">
    <property type="entry name" value="EGF_3"/>
    <property type="match status" value="1"/>
</dbReference>
<sequence length="365" mass="39519">VEFVADSMRMDVIELGRTGNKLIQQQGNVQYLCQEVEAADPITFTNKESFLALPSWDAARSGSIVFKLRTNEANGVLMYNTGATAQGDFFAFELLDGHVFLLLNLGSGAVKVKATTRRVDDGQWHSVSLKRSGKSGRVTVDESAVDFITPGNSNQLDLEGPLYVGGVGTSAQGVLIPSELWSGSLRYGYVGCMKDLIINGRTVDLAGVSQKQDSGSIRPACHTPTPQCDSQPCLNNGLCLEGWNHFTCDCSHTSYSGTVCAKDATTLSFDGTQYMKITIMEGPTQAEDIRLRLKTTRPSGLLFATSSEKSTTAMSAALEAGRFKLVLNLGDGNKVSSIILLSYFTWIIFSLDQVSERSKASPEYN</sequence>
<keyword evidence="4" id="KW-0677">Repeat</keyword>
<dbReference type="SUPFAM" id="SSF49899">
    <property type="entry name" value="Concanavalin A-like lectins/glucanases"/>
    <property type="match status" value="2"/>
</dbReference>
<proteinExistence type="predicted"/>
<gene>
    <name evidence="11" type="primary">nrxn3b</name>
    <name evidence="11" type="ORF">NPIL_284281</name>
</gene>
<evidence type="ECO:0000313" key="11">
    <source>
        <dbReference type="EMBL" id="GFT00424.1"/>
    </source>
</evidence>
<dbReference type="Gene3D" id="2.60.120.200">
    <property type="match status" value="2"/>
</dbReference>
<evidence type="ECO:0000313" key="12">
    <source>
        <dbReference type="Proteomes" id="UP000887013"/>
    </source>
</evidence>
<evidence type="ECO:0000256" key="4">
    <source>
        <dbReference type="ARBA" id="ARBA00022737"/>
    </source>
</evidence>
<keyword evidence="3" id="KW-0812">Transmembrane</keyword>
<dbReference type="PROSITE" id="PS50025">
    <property type="entry name" value="LAM_G_DOMAIN"/>
    <property type="match status" value="1"/>
</dbReference>
<dbReference type="Gene3D" id="2.10.25.10">
    <property type="entry name" value="Laminin"/>
    <property type="match status" value="1"/>
</dbReference>
<dbReference type="AlphaFoldDB" id="A0A8X6N8U5"/>
<comment type="subcellular location">
    <subcellularLocation>
        <location evidence="1">Membrane</location>
        <topology evidence="1">Single-pass type I membrane protein</topology>
    </subcellularLocation>
</comment>
<dbReference type="PANTHER" id="PTHR15036">
    <property type="entry name" value="PIKACHURIN-LIKE PROTEIN"/>
    <property type="match status" value="1"/>
</dbReference>
<dbReference type="InterPro" id="IPR001791">
    <property type="entry name" value="Laminin_G"/>
</dbReference>
<name>A0A8X6N8U5_NEPPI</name>
<dbReference type="SMART" id="SM00282">
    <property type="entry name" value="LamG"/>
    <property type="match status" value="1"/>
</dbReference>
<dbReference type="GO" id="GO:0016020">
    <property type="term" value="C:membrane"/>
    <property type="evidence" value="ECO:0007669"/>
    <property type="project" value="UniProtKB-SubCell"/>
</dbReference>
<dbReference type="InterPro" id="IPR000742">
    <property type="entry name" value="EGF"/>
</dbReference>
<protein>
    <submittedName>
        <fullName evidence="11">Neurexin-3b</fullName>
    </submittedName>
</protein>
<dbReference type="InterPro" id="IPR050372">
    <property type="entry name" value="Neurexin-related_CASP"/>
</dbReference>
<dbReference type="Pfam" id="PF00008">
    <property type="entry name" value="EGF"/>
    <property type="match status" value="1"/>
</dbReference>
<dbReference type="CDD" id="cd00054">
    <property type="entry name" value="EGF_CA"/>
    <property type="match status" value="1"/>
</dbReference>
<evidence type="ECO:0000256" key="8">
    <source>
        <dbReference type="PROSITE-ProRule" id="PRU00076"/>
    </source>
</evidence>
<dbReference type="FunFam" id="2.10.25.10:FF:000029">
    <property type="entry name" value="neurexin-1 isoform X1"/>
    <property type="match status" value="1"/>
</dbReference>
<comment type="caution">
    <text evidence="11">The sequence shown here is derived from an EMBL/GenBank/DDBJ whole genome shotgun (WGS) entry which is preliminary data.</text>
</comment>